<dbReference type="EMBL" id="QLMG01000011">
    <property type="protein sequence ID" value="RAK18747.1"/>
    <property type="molecule type" value="Genomic_DNA"/>
</dbReference>
<gene>
    <name evidence="1" type="ORF">ATI53_101125</name>
</gene>
<accession>A0A327YE13</accession>
<keyword evidence="2" id="KW-1185">Reference proteome</keyword>
<organism evidence="1 2">
    <name type="scientific">Salipiger aestuarii</name>
    <dbReference type="NCBI Taxonomy" id="568098"/>
    <lineage>
        <taxon>Bacteria</taxon>
        <taxon>Pseudomonadati</taxon>
        <taxon>Pseudomonadota</taxon>
        <taxon>Alphaproteobacteria</taxon>
        <taxon>Rhodobacterales</taxon>
        <taxon>Roseobacteraceae</taxon>
        <taxon>Salipiger</taxon>
    </lineage>
</organism>
<name>A0A327YE13_9RHOB</name>
<sequence length="80" mass="8749">MCNRRVVVTSTRPEVVVTSTRPEVVVTSTRPEVVVTSTQAEVVVTSTRAESVTGRVDANRRRYVMLRLAALSGSSSSKQR</sequence>
<dbReference type="AlphaFoldDB" id="A0A327YE13"/>
<evidence type="ECO:0000313" key="1">
    <source>
        <dbReference type="EMBL" id="RAK18747.1"/>
    </source>
</evidence>
<evidence type="ECO:0000313" key="2">
    <source>
        <dbReference type="Proteomes" id="UP000249165"/>
    </source>
</evidence>
<reference evidence="1 2" key="1">
    <citation type="submission" date="2018-06" db="EMBL/GenBank/DDBJ databases">
        <title>Genomic Encyclopedia of Archaeal and Bacterial Type Strains, Phase II (KMG-II): from individual species to whole genera.</title>
        <authorList>
            <person name="Goeker M."/>
        </authorList>
    </citation>
    <scope>NUCLEOTIDE SEQUENCE [LARGE SCALE GENOMIC DNA]</scope>
    <source>
        <strain evidence="1 2">DSM 22011</strain>
    </source>
</reference>
<dbReference type="Proteomes" id="UP000249165">
    <property type="component" value="Unassembled WGS sequence"/>
</dbReference>
<protein>
    <submittedName>
        <fullName evidence="1">Uncharacterized protein</fullName>
    </submittedName>
</protein>
<comment type="caution">
    <text evidence="1">The sequence shown here is derived from an EMBL/GenBank/DDBJ whole genome shotgun (WGS) entry which is preliminary data.</text>
</comment>
<proteinExistence type="predicted"/>